<dbReference type="EMBL" id="JBBGZA010000001">
    <property type="protein sequence ID" value="MEJ5093468.1"/>
    <property type="molecule type" value="Genomic_DNA"/>
</dbReference>
<comment type="caution">
    <text evidence="2">The sequence shown here is derived from an EMBL/GenBank/DDBJ whole genome shotgun (WGS) entry which is preliminary data.</text>
</comment>
<proteinExistence type="predicted"/>
<accession>A0ABU8Q1D0</accession>
<dbReference type="Pfam" id="PF13910">
    <property type="entry name" value="DUF4209"/>
    <property type="match status" value="1"/>
</dbReference>
<feature type="domain" description="DUF4209" evidence="1">
    <location>
        <begin position="32"/>
        <end position="123"/>
    </location>
</feature>
<evidence type="ECO:0000259" key="1">
    <source>
        <dbReference type="Pfam" id="PF13910"/>
    </source>
</evidence>
<organism evidence="2 3">
    <name type="scientific">Sphingomonas molluscorum</name>
    <dbReference type="NCBI Taxonomy" id="418184"/>
    <lineage>
        <taxon>Bacteria</taxon>
        <taxon>Pseudomonadati</taxon>
        <taxon>Pseudomonadota</taxon>
        <taxon>Alphaproteobacteria</taxon>
        <taxon>Sphingomonadales</taxon>
        <taxon>Sphingomonadaceae</taxon>
        <taxon>Sphingomonas</taxon>
    </lineage>
</organism>
<dbReference type="Proteomes" id="UP001380365">
    <property type="component" value="Unassembled WGS sequence"/>
</dbReference>
<sequence>MENGYHHTFSLGFARMFEGDFISAANILIPQLENAIRYVLKNANVHSAKMMSDLTQDDRSLSGLLVHMRKEMEGVFGVDLVHEIDLLFNYRPGPALRHEAAHGKLTDGLSFSADAIYACWLIYQMTVAPLVPYWKEHIAPQIEQYAF</sequence>
<evidence type="ECO:0000313" key="2">
    <source>
        <dbReference type="EMBL" id="MEJ5093468.1"/>
    </source>
</evidence>
<protein>
    <submittedName>
        <fullName evidence="2">DUF4209 domain-containing protein</fullName>
    </submittedName>
</protein>
<gene>
    <name evidence="2" type="ORF">WH159_02760</name>
</gene>
<dbReference type="InterPro" id="IPR025209">
    <property type="entry name" value="DUF4209"/>
</dbReference>
<reference evidence="2 3" key="1">
    <citation type="submission" date="2023-12" db="EMBL/GenBank/DDBJ databases">
        <title>Gut-associated functions are favored during microbiome assembly across C. elegans life.</title>
        <authorList>
            <person name="Zimmermann J."/>
        </authorList>
    </citation>
    <scope>NUCLEOTIDE SEQUENCE [LARGE SCALE GENOMIC DNA]</scope>
    <source>
        <strain evidence="2 3">JUb134</strain>
    </source>
</reference>
<name>A0ABU8Q1D0_9SPHN</name>
<keyword evidence="3" id="KW-1185">Reference proteome</keyword>
<evidence type="ECO:0000313" key="3">
    <source>
        <dbReference type="Proteomes" id="UP001380365"/>
    </source>
</evidence>
<dbReference type="RefSeq" id="WP_132884549.1">
    <property type="nucleotide sequence ID" value="NZ_JBBGZA010000001.1"/>
</dbReference>